<protein>
    <submittedName>
        <fullName evidence="1">Uncharacterized protein</fullName>
    </submittedName>
</protein>
<comment type="caution">
    <text evidence="1">The sequence shown here is derived from an EMBL/GenBank/DDBJ whole genome shotgun (WGS) entry which is preliminary data.</text>
</comment>
<dbReference type="Proteomes" id="UP001457282">
    <property type="component" value="Unassembled WGS sequence"/>
</dbReference>
<organism evidence="1 2">
    <name type="scientific">Rubus argutus</name>
    <name type="common">Southern blackberry</name>
    <dbReference type="NCBI Taxonomy" id="59490"/>
    <lineage>
        <taxon>Eukaryota</taxon>
        <taxon>Viridiplantae</taxon>
        <taxon>Streptophyta</taxon>
        <taxon>Embryophyta</taxon>
        <taxon>Tracheophyta</taxon>
        <taxon>Spermatophyta</taxon>
        <taxon>Magnoliopsida</taxon>
        <taxon>eudicotyledons</taxon>
        <taxon>Gunneridae</taxon>
        <taxon>Pentapetalae</taxon>
        <taxon>rosids</taxon>
        <taxon>fabids</taxon>
        <taxon>Rosales</taxon>
        <taxon>Rosaceae</taxon>
        <taxon>Rosoideae</taxon>
        <taxon>Rosoideae incertae sedis</taxon>
        <taxon>Rubus</taxon>
    </lineage>
</organism>
<gene>
    <name evidence="1" type="ORF">M0R45_002640</name>
</gene>
<evidence type="ECO:0000313" key="1">
    <source>
        <dbReference type="EMBL" id="KAK9906305.1"/>
    </source>
</evidence>
<accession>A0AAW1VRU8</accession>
<dbReference type="EMBL" id="JBEDUW010000065">
    <property type="protein sequence ID" value="KAK9906305.1"/>
    <property type="molecule type" value="Genomic_DNA"/>
</dbReference>
<keyword evidence="2" id="KW-1185">Reference proteome</keyword>
<evidence type="ECO:0000313" key="2">
    <source>
        <dbReference type="Proteomes" id="UP001457282"/>
    </source>
</evidence>
<name>A0AAW1VRU8_RUBAR</name>
<proteinExistence type="predicted"/>
<sequence>MAIWGISPPRSPHPRAPATPLGPNLITIYSTYGCEHNHVFGSFNAISIIATTYGNGIIPEIQATIAPPVKGKMFKGLCAKGTMLLNFLVDVKPLLPTWVLLMTKVFSFLQVEAVSVVYLQPTNEVLESKFANAKIDQFSIRNVVPSPPNTAYFSGETQYLLQSFLALGVLGAISSIRQMILDANTYSLFANI</sequence>
<dbReference type="AlphaFoldDB" id="A0AAW1VRU8"/>
<reference evidence="1 2" key="1">
    <citation type="journal article" date="2023" name="G3 (Bethesda)">
        <title>A chromosome-length genome assembly and annotation of blackberry (Rubus argutus, cv. 'Hillquist').</title>
        <authorList>
            <person name="Bruna T."/>
            <person name="Aryal R."/>
            <person name="Dudchenko O."/>
            <person name="Sargent D.J."/>
            <person name="Mead D."/>
            <person name="Buti M."/>
            <person name="Cavallini A."/>
            <person name="Hytonen T."/>
            <person name="Andres J."/>
            <person name="Pham M."/>
            <person name="Weisz D."/>
            <person name="Mascagni F."/>
            <person name="Usai G."/>
            <person name="Natali L."/>
            <person name="Bassil N."/>
            <person name="Fernandez G.E."/>
            <person name="Lomsadze A."/>
            <person name="Armour M."/>
            <person name="Olukolu B."/>
            <person name="Poorten T."/>
            <person name="Britton C."/>
            <person name="Davik J."/>
            <person name="Ashrafi H."/>
            <person name="Aiden E.L."/>
            <person name="Borodovsky M."/>
            <person name="Worthington M."/>
        </authorList>
    </citation>
    <scope>NUCLEOTIDE SEQUENCE [LARGE SCALE GENOMIC DNA]</scope>
    <source>
        <strain evidence="1">PI 553951</strain>
    </source>
</reference>